<keyword evidence="5" id="KW-0808">Transferase</keyword>
<organism evidence="5 6">
    <name type="scientific">Martelella mangrovi</name>
    <dbReference type="NCBI Taxonomy" id="1397477"/>
    <lineage>
        <taxon>Bacteria</taxon>
        <taxon>Pseudomonadati</taxon>
        <taxon>Pseudomonadota</taxon>
        <taxon>Alphaproteobacteria</taxon>
        <taxon>Hyphomicrobiales</taxon>
        <taxon>Aurantimonadaceae</taxon>
        <taxon>Martelella</taxon>
    </lineage>
</organism>
<dbReference type="RefSeq" id="WP_354434525.1">
    <property type="nucleotide sequence ID" value="NZ_JBEPLY010000008.1"/>
</dbReference>
<dbReference type="Gene3D" id="2.40.30.20">
    <property type="match status" value="2"/>
</dbReference>
<feature type="repeat" description="Lumazine-binding" evidence="3">
    <location>
        <begin position="1"/>
        <end position="97"/>
    </location>
</feature>
<feature type="repeat" description="Lumazine-binding" evidence="3">
    <location>
        <begin position="98"/>
        <end position="194"/>
    </location>
</feature>
<gene>
    <name evidence="5" type="ORF">ABID12_002581</name>
</gene>
<reference evidence="5 6" key="1">
    <citation type="submission" date="2024-06" db="EMBL/GenBank/DDBJ databases">
        <title>Genomic Encyclopedia of Type Strains, Phase IV (KMG-IV): sequencing the most valuable type-strain genomes for metagenomic binning, comparative biology and taxonomic classification.</title>
        <authorList>
            <person name="Goeker M."/>
        </authorList>
    </citation>
    <scope>NUCLEOTIDE SEQUENCE [LARGE SCALE GENOMIC DNA]</scope>
    <source>
        <strain evidence="5 6">DSM 28102</strain>
    </source>
</reference>
<proteinExistence type="predicted"/>
<dbReference type="PIRSF" id="PIRSF000498">
    <property type="entry name" value="Riboflavin_syn_A"/>
    <property type="match status" value="1"/>
</dbReference>
<dbReference type="SUPFAM" id="SSF63380">
    <property type="entry name" value="Riboflavin synthase domain-like"/>
    <property type="match status" value="2"/>
</dbReference>
<dbReference type="InterPro" id="IPR017938">
    <property type="entry name" value="Riboflavin_synthase-like_b-brl"/>
</dbReference>
<protein>
    <recommendedName>
        <fullName evidence="2">Riboflavin synthase</fullName>
        <ecNumber evidence="2">2.5.1.9</ecNumber>
    </recommendedName>
</protein>
<dbReference type="GO" id="GO:0004746">
    <property type="term" value="F:riboflavin synthase activity"/>
    <property type="evidence" value="ECO:0007669"/>
    <property type="project" value="UniProtKB-EC"/>
</dbReference>
<dbReference type="Pfam" id="PF00677">
    <property type="entry name" value="Lum_binding"/>
    <property type="match status" value="2"/>
</dbReference>
<evidence type="ECO:0000259" key="4">
    <source>
        <dbReference type="PROSITE" id="PS51177"/>
    </source>
</evidence>
<name>A0ABV2ICX4_9HYPH</name>
<dbReference type="NCBIfam" id="TIGR00187">
    <property type="entry name" value="ribE"/>
    <property type="match status" value="1"/>
</dbReference>
<dbReference type="NCBIfam" id="NF009566">
    <property type="entry name" value="PRK13020.1"/>
    <property type="match status" value="1"/>
</dbReference>
<dbReference type="CDD" id="cd00402">
    <property type="entry name" value="Riboflavin_synthase_like"/>
    <property type="match status" value="1"/>
</dbReference>
<comment type="caution">
    <text evidence="5">The sequence shown here is derived from an EMBL/GenBank/DDBJ whole genome shotgun (WGS) entry which is preliminary data.</text>
</comment>
<feature type="domain" description="Lumazine-binding" evidence="4">
    <location>
        <begin position="98"/>
        <end position="194"/>
    </location>
</feature>
<dbReference type="EMBL" id="JBEPLY010000008">
    <property type="protein sequence ID" value="MET3600631.1"/>
    <property type="molecule type" value="Genomic_DNA"/>
</dbReference>
<dbReference type="PROSITE" id="PS51177">
    <property type="entry name" value="LUMAZINE_BIND"/>
    <property type="match status" value="2"/>
</dbReference>
<accession>A0ABV2ICX4</accession>
<evidence type="ECO:0000256" key="1">
    <source>
        <dbReference type="ARBA" id="ARBA00022737"/>
    </source>
</evidence>
<sequence length="210" mass="22712">MYTGIVQAVRPLADVSVYPGGKTFTVTFTDQLLADLKLGASVNIEGTCLSVTGIAGDHVTFDAMNATLERTNLGALEAGQNVNVERSAKMTDENGGHPIAGHVATTAALEEIRVADDGAYIRFRVPEDCAKYIFPRGFLAVNGCSLTVAEVEENLFTINLIPETLRQTTFPRYKAGDRLNIEVDHQTMVLVDVIERTVARVMPGLAEKGR</sequence>
<dbReference type="InterPro" id="IPR023366">
    <property type="entry name" value="ATP_synth_asu-like_sf"/>
</dbReference>
<dbReference type="InterPro" id="IPR001783">
    <property type="entry name" value="Lumazine-bd"/>
</dbReference>
<dbReference type="NCBIfam" id="NF006767">
    <property type="entry name" value="PRK09289.1"/>
    <property type="match status" value="1"/>
</dbReference>
<dbReference type="InterPro" id="IPR026017">
    <property type="entry name" value="Lumazine-bd_dom"/>
</dbReference>
<feature type="domain" description="Lumazine-binding" evidence="4">
    <location>
        <begin position="1"/>
        <end position="97"/>
    </location>
</feature>
<keyword evidence="6" id="KW-1185">Reference proteome</keyword>
<dbReference type="Proteomes" id="UP001549164">
    <property type="component" value="Unassembled WGS sequence"/>
</dbReference>
<evidence type="ECO:0000256" key="2">
    <source>
        <dbReference type="NCBIfam" id="TIGR00187"/>
    </source>
</evidence>
<keyword evidence="1" id="KW-0677">Repeat</keyword>
<dbReference type="PANTHER" id="PTHR21098:SF0">
    <property type="entry name" value="RIBOFLAVIN SYNTHASE"/>
    <property type="match status" value="1"/>
</dbReference>
<dbReference type="PANTHER" id="PTHR21098">
    <property type="entry name" value="RIBOFLAVIN SYNTHASE ALPHA CHAIN"/>
    <property type="match status" value="1"/>
</dbReference>
<dbReference type="EC" id="2.5.1.9" evidence="2"/>
<evidence type="ECO:0000313" key="6">
    <source>
        <dbReference type="Proteomes" id="UP001549164"/>
    </source>
</evidence>
<evidence type="ECO:0000256" key="3">
    <source>
        <dbReference type="PROSITE-ProRule" id="PRU00524"/>
    </source>
</evidence>
<evidence type="ECO:0000313" key="5">
    <source>
        <dbReference type="EMBL" id="MET3600631.1"/>
    </source>
</evidence>